<feature type="transmembrane region" description="Helical" evidence="1">
    <location>
        <begin position="212"/>
        <end position="231"/>
    </location>
</feature>
<keyword evidence="1" id="KW-0812">Transmembrane</keyword>
<keyword evidence="1" id="KW-0472">Membrane</keyword>
<dbReference type="AlphaFoldDB" id="A0A0G0MNB4"/>
<gene>
    <name evidence="2" type="ORF">US86_C0005G0007</name>
</gene>
<dbReference type="EMBL" id="LBUP01000005">
    <property type="protein sequence ID" value="KKQ66396.1"/>
    <property type="molecule type" value="Genomic_DNA"/>
</dbReference>
<feature type="transmembrane region" description="Helical" evidence="1">
    <location>
        <begin position="68"/>
        <end position="86"/>
    </location>
</feature>
<comment type="caution">
    <text evidence="2">The sequence shown here is derived from an EMBL/GenBank/DDBJ whole genome shotgun (WGS) entry which is preliminary data.</text>
</comment>
<evidence type="ECO:0000313" key="2">
    <source>
        <dbReference type="EMBL" id="KKQ66396.1"/>
    </source>
</evidence>
<sequence>MKIRGSFLLSKRQKIVTASVLLTFGLMVTQNVNLFLRTRFIIGLTLFAFLVSMWALSEGLSRLKAFTLLLLPTLFTLGATSFYFLLPIRWLTRLPVDIAFGLSIYFLLLSQNVFNVAATRTIPLYRAASTVTFLFTIFTAILLFHCLRVFQLPFYWNGLAVFVITFLLSLPILWSVKMEEINAKLVAYSICISIIITECTIALSFWPIPPVSLMWSIFLSSMLFVLLGLCLDHLKERVTKREVYLYFGFGSFSLLVVYFTTNWSL</sequence>
<dbReference type="Proteomes" id="UP000034235">
    <property type="component" value="Unassembled WGS sequence"/>
</dbReference>
<evidence type="ECO:0000313" key="3">
    <source>
        <dbReference type="Proteomes" id="UP000034235"/>
    </source>
</evidence>
<feature type="transmembrane region" description="Helical" evidence="1">
    <location>
        <begin position="243"/>
        <end position="261"/>
    </location>
</feature>
<feature type="transmembrane region" description="Helical" evidence="1">
    <location>
        <begin position="156"/>
        <end position="174"/>
    </location>
</feature>
<feature type="transmembrane region" description="Helical" evidence="1">
    <location>
        <begin position="40"/>
        <end position="56"/>
    </location>
</feature>
<feature type="transmembrane region" description="Helical" evidence="1">
    <location>
        <begin position="186"/>
        <end position="206"/>
    </location>
</feature>
<feature type="transmembrane region" description="Helical" evidence="1">
    <location>
        <begin position="130"/>
        <end position="150"/>
    </location>
</feature>
<proteinExistence type="predicted"/>
<feature type="transmembrane region" description="Helical" evidence="1">
    <location>
        <begin position="98"/>
        <end position="118"/>
    </location>
</feature>
<accession>A0A0G0MNB4</accession>
<evidence type="ECO:0000256" key="1">
    <source>
        <dbReference type="SAM" id="Phobius"/>
    </source>
</evidence>
<reference evidence="2 3" key="1">
    <citation type="journal article" date="2015" name="Nature">
        <title>rRNA introns, odd ribosomes, and small enigmatic genomes across a large radiation of phyla.</title>
        <authorList>
            <person name="Brown C.T."/>
            <person name="Hug L.A."/>
            <person name="Thomas B.C."/>
            <person name="Sharon I."/>
            <person name="Castelle C.J."/>
            <person name="Singh A."/>
            <person name="Wilkins M.J."/>
            <person name="Williams K.H."/>
            <person name="Banfield J.F."/>
        </authorList>
    </citation>
    <scope>NUCLEOTIDE SEQUENCE [LARGE SCALE GENOMIC DNA]</scope>
</reference>
<protein>
    <submittedName>
        <fullName evidence="2">Uncharacterized protein</fullName>
    </submittedName>
</protein>
<name>A0A0G0MNB4_9BACT</name>
<keyword evidence="1" id="KW-1133">Transmembrane helix</keyword>
<organism evidence="2 3">
    <name type="scientific">Candidatus Daviesbacteria bacterium GW2011_GWA2_38_24</name>
    <dbReference type="NCBI Taxonomy" id="1618422"/>
    <lineage>
        <taxon>Bacteria</taxon>
        <taxon>Candidatus Daviesiibacteriota</taxon>
    </lineage>
</organism>